<evidence type="ECO:0000256" key="1">
    <source>
        <dbReference type="ARBA" id="ARBA00012771"/>
    </source>
</evidence>
<accession>A0A1F5MHI0</accession>
<comment type="caution">
    <text evidence="7">The sequence shown here is derived from an EMBL/GenBank/DDBJ whole genome shotgun (WGS) entry which is preliminary data.</text>
</comment>
<dbReference type="GO" id="GO:0102559">
    <property type="term" value="F:peptide chain release factor N(5)-glutamine methyltransferase activity"/>
    <property type="evidence" value="ECO:0007669"/>
    <property type="project" value="UniProtKB-EC"/>
</dbReference>
<keyword evidence="2 7" id="KW-0489">Methyltransferase</keyword>
<dbReference type="InterPro" id="IPR029063">
    <property type="entry name" value="SAM-dependent_MTases_sf"/>
</dbReference>
<dbReference type="EC" id="2.1.1.297" evidence="1"/>
<evidence type="ECO:0000256" key="2">
    <source>
        <dbReference type="ARBA" id="ARBA00022603"/>
    </source>
</evidence>
<dbReference type="PANTHER" id="PTHR18895">
    <property type="entry name" value="HEMK METHYLTRANSFERASE"/>
    <property type="match status" value="1"/>
</dbReference>
<dbReference type="InterPro" id="IPR007848">
    <property type="entry name" value="Small_mtfrase_dom"/>
</dbReference>
<dbReference type="PANTHER" id="PTHR18895:SF74">
    <property type="entry name" value="MTRF1L RELEASE FACTOR GLUTAMINE METHYLTRANSFERASE"/>
    <property type="match status" value="1"/>
</dbReference>
<keyword evidence="3 7" id="KW-0808">Transferase</keyword>
<dbReference type="CDD" id="cd02440">
    <property type="entry name" value="AdoMet_MTases"/>
    <property type="match status" value="1"/>
</dbReference>
<comment type="catalytic activity">
    <reaction evidence="5">
        <text>L-glutaminyl-[peptide chain release factor] + S-adenosyl-L-methionine = N(5)-methyl-L-glutaminyl-[peptide chain release factor] + S-adenosyl-L-homocysteine + H(+)</text>
        <dbReference type="Rhea" id="RHEA:42896"/>
        <dbReference type="Rhea" id="RHEA-COMP:10271"/>
        <dbReference type="Rhea" id="RHEA-COMP:10272"/>
        <dbReference type="ChEBI" id="CHEBI:15378"/>
        <dbReference type="ChEBI" id="CHEBI:30011"/>
        <dbReference type="ChEBI" id="CHEBI:57856"/>
        <dbReference type="ChEBI" id="CHEBI:59789"/>
        <dbReference type="ChEBI" id="CHEBI:61891"/>
        <dbReference type="EC" id="2.1.1.297"/>
    </reaction>
</comment>
<dbReference type="SUPFAM" id="SSF53335">
    <property type="entry name" value="S-adenosyl-L-methionine-dependent methyltransferases"/>
    <property type="match status" value="1"/>
</dbReference>
<gene>
    <name evidence="7" type="ORF">A3I48_02655</name>
</gene>
<evidence type="ECO:0000313" key="8">
    <source>
        <dbReference type="Proteomes" id="UP000178859"/>
    </source>
</evidence>
<keyword evidence="4" id="KW-0949">S-adenosyl-L-methionine</keyword>
<dbReference type="GO" id="GO:0032259">
    <property type="term" value="P:methylation"/>
    <property type="evidence" value="ECO:0007669"/>
    <property type="project" value="UniProtKB-KW"/>
</dbReference>
<dbReference type="NCBIfam" id="TIGR03534">
    <property type="entry name" value="RF_mod_PrmC"/>
    <property type="match status" value="1"/>
</dbReference>
<dbReference type="InterPro" id="IPR019874">
    <property type="entry name" value="RF_methyltr_PrmC"/>
</dbReference>
<dbReference type="AlphaFoldDB" id="A0A1F5MHI0"/>
<name>A0A1F5MHI0_9BACT</name>
<sequence length="224" mass="25397">MISSKPSQYIKGWTEFYKLKFKVTPDVLIPRPETELLVDEILNYCKLSTVNCKLILDIGTGAGNIAISIAKNAPNVEIIATDVSAKALKIAQQNAKLHGVEDKIKFIQSNLLSNLRLHPKGVIIIVTNLPYIPSERIPYLDSSVKDFEPHVALDGGEDGFELYRKLFAQIKEKDWKPKLIIGEIDYTHGELAINEAQKYFPETKVEVKTDLAYKQRILLIWEFL</sequence>
<dbReference type="Gene3D" id="3.40.50.150">
    <property type="entry name" value="Vaccinia Virus protein VP39"/>
    <property type="match status" value="1"/>
</dbReference>
<evidence type="ECO:0000313" key="7">
    <source>
        <dbReference type="EMBL" id="OGE64818.1"/>
    </source>
</evidence>
<dbReference type="InterPro" id="IPR050320">
    <property type="entry name" value="N5-glutamine_MTase"/>
</dbReference>
<dbReference type="Proteomes" id="UP000178859">
    <property type="component" value="Unassembled WGS sequence"/>
</dbReference>
<evidence type="ECO:0000259" key="6">
    <source>
        <dbReference type="Pfam" id="PF05175"/>
    </source>
</evidence>
<reference evidence="7 8" key="1">
    <citation type="journal article" date="2016" name="Nat. Commun.">
        <title>Thousands of microbial genomes shed light on interconnected biogeochemical processes in an aquifer system.</title>
        <authorList>
            <person name="Anantharaman K."/>
            <person name="Brown C.T."/>
            <person name="Hug L.A."/>
            <person name="Sharon I."/>
            <person name="Castelle C.J."/>
            <person name="Probst A.J."/>
            <person name="Thomas B.C."/>
            <person name="Singh A."/>
            <person name="Wilkins M.J."/>
            <person name="Karaoz U."/>
            <person name="Brodie E.L."/>
            <person name="Williams K.H."/>
            <person name="Hubbard S.S."/>
            <person name="Banfield J.F."/>
        </authorList>
    </citation>
    <scope>NUCLEOTIDE SEQUENCE [LARGE SCALE GENOMIC DNA]</scope>
</reference>
<organism evidence="7 8">
    <name type="scientific">Candidatus Daviesbacteria bacterium RIFCSPLOWO2_02_FULL_36_7</name>
    <dbReference type="NCBI Taxonomy" id="1797792"/>
    <lineage>
        <taxon>Bacteria</taxon>
        <taxon>Candidatus Daviesiibacteriota</taxon>
    </lineage>
</organism>
<evidence type="ECO:0000256" key="4">
    <source>
        <dbReference type="ARBA" id="ARBA00022691"/>
    </source>
</evidence>
<protein>
    <recommendedName>
        <fullName evidence="1">peptide chain release factor N(5)-glutamine methyltransferase</fullName>
        <ecNumber evidence="1">2.1.1.297</ecNumber>
    </recommendedName>
</protein>
<evidence type="ECO:0000256" key="5">
    <source>
        <dbReference type="ARBA" id="ARBA00048391"/>
    </source>
</evidence>
<dbReference type="InterPro" id="IPR004556">
    <property type="entry name" value="HemK-like"/>
</dbReference>
<feature type="domain" description="Methyltransferase small" evidence="6">
    <location>
        <begin position="51"/>
        <end position="131"/>
    </location>
</feature>
<dbReference type="NCBIfam" id="TIGR00536">
    <property type="entry name" value="hemK_fam"/>
    <property type="match status" value="1"/>
</dbReference>
<dbReference type="EMBL" id="MFDT01000035">
    <property type="protein sequence ID" value="OGE64818.1"/>
    <property type="molecule type" value="Genomic_DNA"/>
</dbReference>
<dbReference type="Pfam" id="PF05175">
    <property type="entry name" value="MTS"/>
    <property type="match status" value="1"/>
</dbReference>
<proteinExistence type="predicted"/>
<evidence type="ECO:0000256" key="3">
    <source>
        <dbReference type="ARBA" id="ARBA00022679"/>
    </source>
</evidence>